<keyword evidence="3" id="KW-1185">Reference proteome</keyword>
<feature type="domain" description="Novel STAND NTPase 1" evidence="1">
    <location>
        <begin position="195"/>
        <end position="589"/>
    </location>
</feature>
<dbReference type="Pfam" id="PF13365">
    <property type="entry name" value="Trypsin_2"/>
    <property type="match status" value="1"/>
</dbReference>
<sequence>MGAAFFVAPDLVLTCAHVVAYALGHPGLQKVAARTSVTLDVPLVAELKGKTWTAEVEHFVPERDDESGDIAVLRLKDAIPGTRPIPMVEPGTAWDHAVGVVGFTGAHPGGLWSRGRPSGTNEQGWRQFSRLNNEEPRVTKGFSGSPVWDSQLGAAIGLIVVTQNDHEAQQTFMIRTSTLSKELPQLKEVLHPDSPFRSLTAFGENDAEVFFGRDDDINTVVGSLRGHHGGVTVYGPSGSGKSSLALAGVVPRMRKAGYDVLVVNAGTSSSLAAALATEVYEAFRPGPGGSARVRNAGEVQEWLTQMGLADTLHRIRGAAGGKLLVVLDQAEALLARDPADVAQAVEVLFPPGPPAEGLSVLVTLRADFMDAALKHPSLGPAVRAGVTLPLTPMSREQLRDVVTRPLGRIPGVRYEEGLVERILDDAGGEPGTLPLLGFALVKLWDGQQDGLLRFATYEKEGGVTGALARHADDVWKLCIQKHDELQAKRLLTGLIRVLPGSSTPLRRRLTRQEAQQKRWDIAQWFTTHERRLLIVHGGHREPESVELVHEALVEVWPALRDQARADSSFLAGRAELAHERERWAKGNRAAGLLPGPVQLAAVEERLKGREAELDDAEADFLLLARRLRQSRRNRLRAAWTAAAVVLALIVGLSTFLIYQQRVSTQRDEESRSRLLANYSTEAAKRDPGQAALIAMGAYEISPTDEARNAMLRRYDQFKGAAWVLTGPEGRIRNVASSVDGTVTLATTDNGRATLFVRQAEGRTQQLQLSLDEMAFHPLVSRDGRRIAYLSATGAIVWHDVVVTAAESKDMLGKPHSLRGAEFKEITDQMSWLSEIETFMAFSPGAGRLVTVADGRLGLWDLATGRHQDVPGRVPTQGAVSVWFGPDENTLVVRHADSKTGAASLTAVDSGTGKVRELADKVNPTSLYSPTALSGDGSVLVVCSQVKRRDEKFAAYRALRVTDGRVLNTYTDSEAHSSCGAIAVDEKGERFAAHGVIVETRHERRVRQATASLSAVATGRLLGDEHQPLVLNIADGDTALAALPLTPRGVDGSHIDVNSPRLIDGGKTLVARVRHWDKPDGDFTLALVDAASGQIKSSVKRPKLLGAQDPAAENSLSVNDAGTLVADVVGPDEIVIRQIPSLRKVAEITTLMPPVDERGHAEPIALAFLRGGDELVTLSGSRIEHWNARTGRHLSKMIDVQGLPFAKNIQPRSSSAEVGFRSDFALNSRPEAGYVQVMIYGNHVMYAIDLRTGKENRAMRVQLGRDIERAFLDSSGHFAAAKSAGGMLELWQAEAGQRPHRVVGPIGPLGSTEKFTGDGFTFGFTVNGGEFYVATGSSVRFQQLSNPSSFKTYDFAENQYFLAATRDGKTVLRTLSGGGFGGGNGDNGRLDLIHLDPELWKRHLCDVVGHDLTQDERSGLPGGLPDRICPT</sequence>
<organism evidence="2 3">
    <name type="scientific">Streptomyces anulatus</name>
    <name type="common">Streptomyces chrysomallus</name>
    <dbReference type="NCBI Taxonomy" id="1892"/>
    <lineage>
        <taxon>Bacteria</taxon>
        <taxon>Bacillati</taxon>
        <taxon>Actinomycetota</taxon>
        <taxon>Actinomycetes</taxon>
        <taxon>Kitasatosporales</taxon>
        <taxon>Streptomycetaceae</taxon>
        <taxon>Streptomyces</taxon>
    </lineage>
</organism>
<dbReference type="InterPro" id="IPR009003">
    <property type="entry name" value="Peptidase_S1_PA"/>
</dbReference>
<dbReference type="InterPro" id="IPR011045">
    <property type="entry name" value="N2O_reductase_N"/>
</dbReference>
<dbReference type="InterPro" id="IPR011042">
    <property type="entry name" value="6-blade_b-propeller_TolB-like"/>
</dbReference>
<dbReference type="EMBL" id="CP109491">
    <property type="protein sequence ID" value="WUX41704.1"/>
    <property type="molecule type" value="Genomic_DNA"/>
</dbReference>
<protein>
    <submittedName>
        <fullName evidence="2">Trypsin-like peptidase domain-containing protein</fullName>
    </submittedName>
</protein>
<dbReference type="SUPFAM" id="SSF50974">
    <property type="entry name" value="Nitrous oxide reductase, N-terminal domain"/>
    <property type="match status" value="1"/>
</dbReference>
<name>A0ABZ1ZWK2_STRAQ</name>
<accession>A0ABZ1ZWK2</accession>
<dbReference type="Pfam" id="PF20703">
    <property type="entry name" value="nSTAND1"/>
    <property type="match status" value="1"/>
</dbReference>
<dbReference type="SUPFAM" id="SSF52540">
    <property type="entry name" value="P-loop containing nucleoside triphosphate hydrolases"/>
    <property type="match status" value="1"/>
</dbReference>
<reference evidence="2" key="1">
    <citation type="submission" date="2022-10" db="EMBL/GenBank/DDBJ databases">
        <title>The complete genomes of actinobacterial strains from the NBC collection.</title>
        <authorList>
            <person name="Joergensen T.S."/>
            <person name="Alvarez Arevalo M."/>
            <person name="Sterndorff E.B."/>
            <person name="Faurdal D."/>
            <person name="Vuksanovic O."/>
            <person name="Mourched A.-S."/>
            <person name="Charusanti P."/>
            <person name="Shaw S."/>
            <person name="Blin K."/>
            <person name="Weber T."/>
        </authorList>
    </citation>
    <scope>NUCLEOTIDE SEQUENCE</scope>
    <source>
        <strain evidence="2">NBC_01436</strain>
    </source>
</reference>
<dbReference type="Gene3D" id="3.40.50.300">
    <property type="entry name" value="P-loop containing nucleotide triphosphate hydrolases"/>
    <property type="match status" value="1"/>
</dbReference>
<dbReference type="RefSeq" id="WP_329359664.1">
    <property type="nucleotide sequence ID" value="NZ_CP109490.1"/>
</dbReference>
<dbReference type="Gene3D" id="2.40.10.120">
    <property type="match status" value="1"/>
</dbReference>
<dbReference type="Gene3D" id="2.120.10.30">
    <property type="entry name" value="TolB, C-terminal domain"/>
    <property type="match status" value="1"/>
</dbReference>
<dbReference type="InterPro" id="IPR027417">
    <property type="entry name" value="P-loop_NTPase"/>
</dbReference>
<gene>
    <name evidence="2" type="ORF">OG367_38185</name>
</gene>
<dbReference type="Proteomes" id="UP001431926">
    <property type="component" value="Chromosome"/>
</dbReference>
<dbReference type="SUPFAM" id="SSF50494">
    <property type="entry name" value="Trypsin-like serine proteases"/>
    <property type="match status" value="1"/>
</dbReference>
<evidence type="ECO:0000259" key="1">
    <source>
        <dbReference type="Pfam" id="PF20703"/>
    </source>
</evidence>
<dbReference type="SUPFAM" id="SSF82171">
    <property type="entry name" value="DPP6 N-terminal domain-like"/>
    <property type="match status" value="1"/>
</dbReference>
<evidence type="ECO:0000313" key="3">
    <source>
        <dbReference type="Proteomes" id="UP001431926"/>
    </source>
</evidence>
<evidence type="ECO:0000313" key="2">
    <source>
        <dbReference type="EMBL" id="WUX41704.1"/>
    </source>
</evidence>
<dbReference type="InterPro" id="IPR049052">
    <property type="entry name" value="nSTAND1"/>
</dbReference>
<proteinExistence type="predicted"/>